<evidence type="ECO:0000313" key="2">
    <source>
        <dbReference type="Proteomes" id="UP000269945"/>
    </source>
</evidence>
<evidence type="ECO:0000313" key="1">
    <source>
        <dbReference type="EMBL" id="VCW69152.1"/>
    </source>
</evidence>
<name>A0A9X9LIQ1_GULGU</name>
<sequence>SGAPPPLPGSACPGSLHRLFGLPQAWTWPLSGALGLGRGPTPKAQEALLGRDVQWPVNTEAPPTGLYAHALPPPDERVVGSFEVLSWRTPGGWGRRRRSPKTKEFSRRQVGEADEFIRANATNKLTVIAEQIQHLQEQARKILEDAHRDADLHHVACNIVKKPGNIYYLYKRDSGQQYFSIISPKEWGTGCPHDFLGAYKLQHDLSWTPYEDIEKHDAKINTVNKLLSQSAALPPSTEPTFQGLTESGHS</sequence>
<accession>A0A9X9LIQ1</accession>
<dbReference type="InterPro" id="IPR019534">
    <property type="entry name" value="DUF2452"/>
</dbReference>
<comment type="caution">
    <text evidence="1">The sequence shown here is derived from an EMBL/GenBank/DDBJ whole genome shotgun (WGS) entry which is preliminary data.</text>
</comment>
<gene>
    <name evidence="1" type="ORF">BN2614_LOCUS2</name>
</gene>
<dbReference type="PANTHER" id="PTHR14553">
    <property type="entry name" value="UNCHARACTERIZED PROTEIN C1ORF50"/>
    <property type="match status" value="1"/>
</dbReference>
<protein>
    <submittedName>
        <fullName evidence="1">Uncharacterized protein</fullName>
    </submittedName>
</protein>
<dbReference type="Proteomes" id="UP000269945">
    <property type="component" value="Unassembled WGS sequence"/>
</dbReference>
<feature type="non-terminal residue" evidence="1">
    <location>
        <position position="250"/>
    </location>
</feature>
<proteinExistence type="predicted"/>
<organism evidence="1 2">
    <name type="scientific">Gulo gulo</name>
    <name type="common">Wolverine</name>
    <name type="synonym">Gluton</name>
    <dbReference type="NCBI Taxonomy" id="48420"/>
    <lineage>
        <taxon>Eukaryota</taxon>
        <taxon>Metazoa</taxon>
        <taxon>Chordata</taxon>
        <taxon>Craniata</taxon>
        <taxon>Vertebrata</taxon>
        <taxon>Euteleostomi</taxon>
        <taxon>Mammalia</taxon>
        <taxon>Eutheria</taxon>
        <taxon>Laurasiatheria</taxon>
        <taxon>Carnivora</taxon>
        <taxon>Caniformia</taxon>
        <taxon>Musteloidea</taxon>
        <taxon>Mustelidae</taxon>
        <taxon>Guloninae</taxon>
        <taxon>Gulo</taxon>
    </lineage>
</organism>
<dbReference type="PANTHER" id="PTHR14553:SF1">
    <property type="entry name" value="SIMILAR TO CHROMOSOME 1 OPEN READING FRAME 50"/>
    <property type="match status" value="1"/>
</dbReference>
<dbReference type="Pfam" id="PF10504">
    <property type="entry name" value="DUF2452"/>
    <property type="match status" value="1"/>
</dbReference>
<reference evidence="1 2" key="1">
    <citation type="submission" date="2018-10" db="EMBL/GenBank/DDBJ databases">
        <authorList>
            <person name="Ekblom R."/>
            <person name="Jareborg N."/>
        </authorList>
    </citation>
    <scope>NUCLEOTIDE SEQUENCE [LARGE SCALE GENOMIC DNA]</scope>
    <source>
        <tissue evidence="1">Muscle</tissue>
    </source>
</reference>
<dbReference type="EMBL" id="CYRY02004667">
    <property type="protein sequence ID" value="VCW69152.1"/>
    <property type="molecule type" value="Genomic_DNA"/>
</dbReference>
<keyword evidence="2" id="KW-1185">Reference proteome</keyword>
<dbReference type="AlphaFoldDB" id="A0A9X9LIQ1"/>